<dbReference type="InterPro" id="IPR005114">
    <property type="entry name" value="Helicase_assoc"/>
</dbReference>
<feature type="domain" description="Helicase C-terminal" evidence="1">
    <location>
        <begin position="2"/>
        <end position="41"/>
    </location>
</feature>
<feature type="domain" description="Helicase-associated" evidence="2">
    <location>
        <begin position="150"/>
        <end position="214"/>
    </location>
</feature>
<dbReference type="PANTHER" id="PTHR33418">
    <property type="entry name" value="HELICASE-ASSOCIATED"/>
    <property type="match status" value="1"/>
</dbReference>
<name>A0A7K0CV30_9ACTN</name>
<dbReference type="Pfam" id="PF03457">
    <property type="entry name" value="HA"/>
    <property type="match status" value="3"/>
</dbReference>
<dbReference type="CDD" id="cd18785">
    <property type="entry name" value="SF2_C"/>
    <property type="match status" value="1"/>
</dbReference>
<dbReference type="EMBL" id="WEGJ01000076">
    <property type="protein sequence ID" value="MQY16832.1"/>
    <property type="molecule type" value="Genomic_DNA"/>
</dbReference>
<sequence length="438" mass="49224">MLSNCRVLGEGVDIRAVDSVALLDPKGAPHDIVQAVGRALRQTPGQGKVARLIVPVFLRRDEQPEDMFTSGSFRPLVKILAGLRAHDEEAVELLAVPQEPHKAVVEPSRWIGTPPDEGEDEGRLLLRFAAPRDPVMIAQWVSFNVIDTERQDWARGWTALKRYTDREGHARVPYGHKEPPGPHPLGQWVAEQRRTYQAGQMNGQRARRLEELGMIWSVTDERFQENLEAARAYAAEHRTLCAPRTASMLDRPIGQWLSNLRRPAALDGHPEWETALTDIDPDWNPAWPARWQRHYAAVRRLIEDGATPDELLPGVTVGGLDTGRWLARQRQPTVWQQLTDGQRERLEQLGITPLPRQPTPAKPARGAAAAFERGTAALAQYIAREGKTTVGRHHVEQLPDGTSVRLGVFLSNHKNRRDKLTPQQRTQLADLGYDWATN</sequence>
<dbReference type="Pfam" id="PF00271">
    <property type="entry name" value="Helicase_C"/>
    <property type="match status" value="1"/>
</dbReference>
<dbReference type="PANTHER" id="PTHR33418:SF1">
    <property type="entry name" value="HELICASE-ASSOCIATED DOMAIN-CONTAINING PROTEIN"/>
    <property type="match status" value="1"/>
</dbReference>
<comment type="caution">
    <text evidence="3">The sequence shown here is derived from an EMBL/GenBank/DDBJ whole genome shotgun (WGS) entry which is preliminary data.</text>
</comment>
<keyword evidence="4" id="KW-1185">Reference proteome</keyword>
<dbReference type="AlphaFoldDB" id="A0A7K0CV30"/>
<protein>
    <recommendedName>
        <fullName evidence="5">Helicase</fullName>
    </recommendedName>
</protein>
<dbReference type="SUPFAM" id="SSF52540">
    <property type="entry name" value="P-loop containing nucleoside triphosphate hydrolases"/>
    <property type="match status" value="1"/>
</dbReference>
<evidence type="ECO:0000259" key="1">
    <source>
        <dbReference type="Pfam" id="PF00271"/>
    </source>
</evidence>
<feature type="domain" description="Helicase-associated" evidence="2">
    <location>
        <begin position="220"/>
        <end position="280"/>
    </location>
</feature>
<dbReference type="Proteomes" id="UP000466345">
    <property type="component" value="Unassembled WGS sequence"/>
</dbReference>
<evidence type="ECO:0000313" key="3">
    <source>
        <dbReference type="EMBL" id="MQY16832.1"/>
    </source>
</evidence>
<organism evidence="3 4">
    <name type="scientific">Streptomyces smaragdinus</name>
    <dbReference type="NCBI Taxonomy" id="2585196"/>
    <lineage>
        <taxon>Bacteria</taxon>
        <taxon>Bacillati</taxon>
        <taxon>Actinomycetota</taxon>
        <taxon>Actinomycetes</taxon>
        <taxon>Kitasatosporales</taxon>
        <taxon>Streptomycetaceae</taxon>
        <taxon>Streptomyces</taxon>
    </lineage>
</organism>
<evidence type="ECO:0008006" key="5">
    <source>
        <dbReference type="Google" id="ProtNLM"/>
    </source>
</evidence>
<dbReference type="Gene3D" id="6.10.140.530">
    <property type="match status" value="1"/>
</dbReference>
<accession>A0A7K0CV30</accession>
<gene>
    <name evidence="3" type="ORF">SRB5_70350</name>
</gene>
<dbReference type="InterPro" id="IPR001650">
    <property type="entry name" value="Helicase_C-like"/>
</dbReference>
<dbReference type="Gene3D" id="3.40.50.300">
    <property type="entry name" value="P-loop containing nucleotide triphosphate hydrolases"/>
    <property type="match status" value="1"/>
</dbReference>
<evidence type="ECO:0000313" key="4">
    <source>
        <dbReference type="Proteomes" id="UP000466345"/>
    </source>
</evidence>
<evidence type="ECO:0000259" key="2">
    <source>
        <dbReference type="Pfam" id="PF03457"/>
    </source>
</evidence>
<proteinExistence type="predicted"/>
<reference evidence="3 4" key="1">
    <citation type="submission" date="2019-10" db="EMBL/GenBank/DDBJ databases">
        <title>Streptomyces smaragdinus sp. nov. and Streptomyces fabii sp. nov., isolated from the gut of fungus growing-termite Macrotermes natalensis.</title>
        <authorList>
            <person name="Schwitalla J."/>
            <person name="Benndorf R."/>
            <person name="Martin K."/>
            <person name="De Beer W."/>
            <person name="Kaster A.-K."/>
            <person name="Vollmers J."/>
            <person name="Poulsen M."/>
            <person name="Beemelmanns C."/>
        </authorList>
    </citation>
    <scope>NUCLEOTIDE SEQUENCE [LARGE SCALE GENOMIC DNA]</scope>
    <source>
        <strain evidence="3 4">RB5</strain>
    </source>
</reference>
<dbReference type="InterPro" id="IPR027417">
    <property type="entry name" value="P-loop_NTPase"/>
</dbReference>
<feature type="domain" description="Helicase-associated" evidence="2">
    <location>
        <begin position="287"/>
        <end position="350"/>
    </location>
</feature>